<feature type="compositionally biased region" description="Low complexity" evidence="1">
    <location>
        <begin position="200"/>
        <end position="210"/>
    </location>
</feature>
<dbReference type="Proteomes" id="UP001305498">
    <property type="component" value="Chromosome"/>
</dbReference>
<accession>A0AA97I5N5</accession>
<keyword evidence="3" id="KW-1185">Reference proteome</keyword>
<dbReference type="SUPFAM" id="SSF53474">
    <property type="entry name" value="alpha/beta-Hydrolases"/>
    <property type="match status" value="1"/>
</dbReference>
<dbReference type="EMBL" id="CP118157">
    <property type="protein sequence ID" value="WOF22964.1"/>
    <property type="molecule type" value="Genomic_DNA"/>
</dbReference>
<dbReference type="Gene3D" id="3.40.50.1820">
    <property type="entry name" value="alpha/beta hydrolase"/>
    <property type="match status" value="1"/>
</dbReference>
<gene>
    <name evidence="2" type="ORF">N8K70_16455</name>
</gene>
<sequence length="441" mass="46833">MDVGHGGAVAVDPEELRGLAARVTADAARLEGAASEMRAAAYPLADTLIPTSGILAAAGHIAQEASRTADLAAAMRFAADVYELVELQARVLMLGLPHGRPHDDLLRSIEQRARGLEARSPGATEEAERMLVEWRGEHGREFERQLRGGPNALLGMFGISVPRMLAFLSFPMEVLRDRGFGRIPPGQRLRGRAARPRMLPATPGAPAAAPRSIGDMASRVPDGSDATIRVERYTMPDGSREFALYVAGTQSEEGTVLDWASNLKLYVGERSQAYEAVELALRDAGAGPGDPLHAVGFSQGGMIASWLVAEGGYDVRTLVTLGAPVEADAGGGPLVVALRHDDDPVPLLAGGGHPHATGSEGTVLVERTYDPPSTPADLLLPAHRLDSYVETAREFDASADPRLEGVRDRLAHLGEAETIEVFGFRPEQTPERSGREGGGSF</sequence>
<protein>
    <recommendedName>
        <fullName evidence="4">Alpha/beta hydrolase</fullName>
    </recommendedName>
</protein>
<evidence type="ECO:0000313" key="3">
    <source>
        <dbReference type="Proteomes" id="UP001305498"/>
    </source>
</evidence>
<feature type="region of interest" description="Disordered" evidence="1">
    <location>
        <begin position="186"/>
        <end position="221"/>
    </location>
</feature>
<evidence type="ECO:0008006" key="4">
    <source>
        <dbReference type="Google" id="ProtNLM"/>
    </source>
</evidence>
<dbReference type="KEGG" id="mbet:N8K70_16455"/>
<dbReference type="InterPro" id="IPR029058">
    <property type="entry name" value="AB_hydrolase_fold"/>
</dbReference>
<proteinExistence type="predicted"/>
<dbReference type="AlphaFoldDB" id="A0AA97I5N5"/>
<evidence type="ECO:0000256" key="1">
    <source>
        <dbReference type="SAM" id="MobiDB-lite"/>
    </source>
</evidence>
<evidence type="ECO:0000313" key="2">
    <source>
        <dbReference type="EMBL" id="WOF22964.1"/>
    </source>
</evidence>
<organism evidence="2 3">
    <name type="scientific">Microbacterium betulae</name>
    <dbReference type="NCBI Taxonomy" id="2981139"/>
    <lineage>
        <taxon>Bacteria</taxon>
        <taxon>Bacillati</taxon>
        <taxon>Actinomycetota</taxon>
        <taxon>Actinomycetes</taxon>
        <taxon>Micrococcales</taxon>
        <taxon>Microbacteriaceae</taxon>
        <taxon>Microbacterium</taxon>
    </lineage>
</organism>
<reference evidence="2 3" key="1">
    <citation type="submission" date="2023-02" db="EMBL/GenBank/DDBJ databases">
        <title>Microbacterium betulae sp. nov., isolated from birch wood.</title>
        <authorList>
            <person name="Pasciak M."/>
            <person name="Pawlik K.J."/>
            <person name="Martynowski D."/>
            <person name="Laczmanski L."/>
            <person name="Ciekot J."/>
            <person name="Szponar B."/>
            <person name="Wojcik-Fatla A."/>
            <person name="Mackiewicz B."/>
            <person name="Farian E."/>
            <person name="Cholewa G."/>
            <person name="Cholewa A."/>
            <person name="Dutkiewicz J."/>
        </authorList>
    </citation>
    <scope>NUCLEOTIDE SEQUENCE [LARGE SCALE GENOMIC DNA]</scope>
    <source>
        <strain evidence="2 3">AB</strain>
    </source>
</reference>
<dbReference type="RefSeq" id="WP_317139435.1">
    <property type="nucleotide sequence ID" value="NZ_CP118157.1"/>
</dbReference>
<name>A0AA97I5N5_9MICO</name>